<gene>
    <name evidence="1" type="ORF">GSCOC_T00042604001</name>
</gene>
<dbReference type="AlphaFoldDB" id="A0A068V3H5"/>
<evidence type="ECO:0000313" key="2">
    <source>
        <dbReference type="Proteomes" id="UP000295252"/>
    </source>
</evidence>
<name>A0A068V3H5_COFCA</name>
<sequence>MTGTVRQQTARFDASISGNSNLIIGEPKRFAAFGHSARFLHRHTLGKRSC</sequence>
<dbReference type="EMBL" id="HG739178">
    <property type="protein sequence ID" value="CDP15059.1"/>
    <property type="molecule type" value="Genomic_DNA"/>
</dbReference>
<protein>
    <submittedName>
        <fullName evidence="1">Uncharacterized protein</fullName>
    </submittedName>
</protein>
<dbReference type="Proteomes" id="UP000295252">
    <property type="component" value="Chromosome VI"/>
</dbReference>
<proteinExistence type="predicted"/>
<dbReference type="Gramene" id="CDP15059">
    <property type="protein sequence ID" value="CDP15059"/>
    <property type="gene ID" value="GSCOC_T00042604001"/>
</dbReference>
<dbReference type="InParanoid" id="A0A068V3H5"/>
<reference evidence="2" key="1">
    <citation type="journal article" date="2014" name="Science">
        <title>The coffee genome provides insight into the convergent evolution of caffeine biosynthesis.</title>
        <authorList>
            <person name="Denoeud F."/>
            <person name="Carretero-Paulet L."/>
            <person name="Dereeper A."/>
            <person name="Droc G."/>
            <person name="Guyot R."/>
            <person name="Pietrella M."/>
            <person name="Zheng C."/>
            <person name="Alberti A."/>
            <person name="Anthony F."/>
            <person name="Aprea G."/>
            <person name="Aury J.M."/>
            <person name="Bento P."/>
            <person name="Bernard M."/>
            <person name="Bocs S."/>
            <person name="Campa C."/>
            <person name="Cenci A."/>
            <person name="Combes M.C."/>
            <person name="Crouzillat D."/>
            <person name="Da Silva C."/>
            <person name="Daddiego L."/>
            <person name="De Bellis F."/>
            <person name="Dussert S."/>
            <person name="Garsmeur O."/>
            <person name="Gayraud T."/>
            <person name="Guignon V."/>
            <person name="Jahn K."/>
            <person name="Jamilloux V."/>
            <person name="Joet T."/>
            <person name="Labadie K."/>
            <person name="Lan T."/>
            <person name="Leclercq J."/>
            <person name="Lepelley M."/>
            <person name="Leroy T."/>
            <person name="Li L.T."/>
            <person name="Librado P."/>
            <person name="Lopez L."/>
            <person name="Munoz A."/>
            <person name="Noel B."/>
            <person name="Pallavicini A."/>
            <person name="Perrotta G."/>
            <person name="Poncet V."/>
            <person name="Pot D."/>
            <person name="Priyono X."/>
            <person name="Rigoreau M."/>
            <person name="Rouard M."/>
            <person name="Rozas J."/>
            <person name="Tranchant-Dubreuil C."/>
            <person name="VanBuren R."/>
            <person name="Zhang Q."/>
            <person name="Andrade A.C."/>
            <person name="Argout X."/>
            <person name="Bertrand B."/>
            <person name="de Kochko A."/>
            <person name="Graziosi G."/>
            <person name="Henry R.J."/>
            <person name="Jayarama X."/>
            <person name="Ming R."/>
            <person name="Nagai C."/>
            <person name="Rounsley S."/>
            <person name="Sankoff D."/>
            <person name="Giuliano G."/>
            <person name="Albert V.A."/>
            <person name="Wincker P."/>
            <person name="Lashermes P."/>
        </authorList>
    </citation>
    <scope>NUCLEOTIDE SEQUENCE [LARGE SCALE GENOMIC DNA]</scope>
    <source>
        <strain evidence="2">cv. DH200-94</strain>
    </source>
</reference>
<accession>A0A068V3H5</accession>
<keyword evidence="2" id="KW-1185">Reference proteome</keyword>
<evidence type="ECO:0000313" key="1">
    <source>
        <dbReference type="EMBL" id="CDP15059.1"/>
    </source>
</evidence>
<organism evidence="1 2">
    <name type="scientific">Coffea canephora</name>
    <name type="common">Robusta coffee</name>
    <dbReference type="NCBI Taxonomy" id="49390"/>
    <lineage>
        <taxon>Eukaryota</taxon>
        <taxon>Viridiplantae</taxon>
        <taxon>Streptophyta</taxon>
        <taxon>Embryophyta</taxon>
        <taxon>Tracheophyta</taxon>
        <taxon>Spermatophyta</taxon>
        <taxon>Magnoliopsida</taxon>
        <taxon>eudicotyledons</taxon>
        <taxon>Gunneridae</taxon>
        <taxon>Pentapetalae</taxon>
        <taxon>asterids</taxon>
        <taxon>lamiids</taxon>
        <taxon>Gentianales</taxon>
        <taxon>Rubiaceae</taxon>
        <taxon>Ixoroideae</taxon>
        <taxon>Gardenieae complex</taxon>
        <taxon>Bertiereae - Coffeeae clade</taxon>
        <taxon>Coffeeae</taxon>
        <taxon>Coffea</taxon>
    </lineage>
</organism>